<dbReference type="InterPro" id="IPR031602">
    <property type="entry name" value="CIPC"/>
</dbReference>
<evidence type="ECO:0000313" key="4">
    <source>
        <dbReference type="RefSeq" id="XP_031747314.1"/>
    </source>
</evidence>
<feature type="compositionally biased region" description="Basic and acidic residues" evidence="1">
    <location>
        <begin position="39"/>
        <end position="49"/>
    </location>
</feature>
<proteinExistence type="predicted"/>
<dbReference type="PANTHER" id="PTHR34648">
    <property type="entry name" value="CLOCK-INTERACTING PACEMAKER"/>
    <property type="match status" value="1"/>
</dbReference>
<dbReference type="Pfam" id="PF15800">
    <property type="entry name" value="CiPC"/>
    <property type="match status" value="2"/>
</dbReference>
<reference evidence="3 4" key="1">
    <citation type="submission" date="2025-04" db="UniProtKB">
        <authorList>
            <consortium name="RefSeq"/>
        </authorList>
    </citation>
    <scope>IDENTIFICATION</scope>
    <source>
        <strain evidence="3 4">Nigerian</strain>
        <tissue evidence="3 4">Liver and blood</tissue>
    </source>
</reference>
<dbReference type="OMA" id="TINNHCV"/>
<name>A0A8J1IP02_XENTR</name>
<dbReference type="PANTHER" id="PTHR34648:SF7">
    <property type="entry name" value="SI:CH211-132B12.7"/>
    <property type="match status" value="1"/>
</dbReference>
<organism evidence="2 4">
    <name type="scientific">Xenopus tropicalis</name>
    <name type="common">Western clawed frog</name>
    <name type="synonym">Silurana tropicalis</name>
    <dbReference type="NCBI Taxonomy" id="8364"/>
    <lineage>
        <taxon>Eukaryota</taxon>
        <taxon>Metazoa</taxon>
        <taxon>Chordata</taxon>
        <taxon>Craniata</taxon>
        <taxon>Vertebrata</taxon>
        <taxon>Euteleostomi</taxon>
        <taxon>Amphibia</taxon>
        <taxon>Batrachia</taxon>
        <taxon>Anura</taxon>
        <taxon>Pipoidea</taxon>
        <taxon>Pipidae</taxon>
        <taxon>Xenopodinae</taxon>
        <taxon>Xenopus</taxon>
        <taxon>Silurana</taxon>
    </lineage>
</organism>
<dbReference type="GeneID" id="100485719"/>
<accession>A0A8J1IP02</accession>
<feature type="compositionally biased region" description="Basic and acidic residues" evidence="1">
    <location>
        <begin position="58"/>
        <end position="67"/>
    </location>
</feature>
<gene>
    <name evidence="3 4 5" type="primary">LOC100485719</name>
</gene>
<keyword evidence="2" id="KW-1185">Reference proteome</keyword>
<dbReference type="AlphaFoldDB" id="A0A8J1IP02"/>
<feature type="compositionally biased region" description="Polar residues" evidence="1">
    <location>
        <begin position="294"/>
        <end position="303"/>
    </location>
</feature>
<feature type="compositionally biased region" description="Pro residues" evidence="1">
    <location>
        <begin position="154"/>
        <end position="165"/>
    </location>
</feature>
<feature type="region of interest" description="Disordered" evidence="1">
    <location>
        <begin position="272"/>
        <end position="303"/>
    </location>
</feature>
<feature type="region of interest" description="Disordered" evidence="1">
    <location>
        <begin position="153"/>
        <end position="174"/>
    </location>
</feature>
<dbReference type="OrthoDB" id="6374619at2759"/>
<feature type="compositionally biased region" description="Low complexity" evidence="1">
    <location>
        <begin position="68"/>
        <end position="78"/>
    </location>
</feature>
<feature type="region of interest" description="Disordered" evidence="1">
    <location>
        <begin position="28"/>
        <end position="83"/>
    </location>
</feature>
<sequence>MHVLNQWVDLNAFSLQTGIPNIDNLSMKSPLCEKGPPNPERKNLTKNETESQPNKAQTRVDSEKDSGYSDSSSESTGSEETKSGTAIIKVSDISQVTTPAQTTYTPIYIVQNIVLKQPRLLILQTPIRRHRKRPIHSSYLPILQSYPRIAPKAALPPTPISPPSSTPDTSTNNQPTLSLLEISLRSLALLRRNQETQRSIRQLRAHTRLYDLALRGEEGGWERLCRAMERSGGYKKYLTSSATITLPKELTNNNHNLTLRDNTIMPVLRNTTSSEKPTVSEEPAISNRTEGDSQRNYSFMNVS</sequence>
<evidence type="ECO:0000313" key="2">
    <source>
        <dbReference type="Proteomes" id="UP000008143"/>
    </source>
</evidence>
<dbReference type="RefSeq" id="XP_031747314.1">
    <property type="nucleotide sequence ID" value="XM_031891454.1"/>
</dbReference>
<dbReference type="AGR" id="Xenbase:XB-GENE-29077963"/>
<protein>
    <submittedName>
        <fullName evidence="3 4">Uncharacterized protein LOC100485719 isoform X1</fullName>
    </submittedName>
</protein>
<dbReference type="GO" id="GO:0042754">
    <property type="term" value="P:negative regulation of circadian rhythm"/>
    <property type="evidence" value="ECO:0007669"/>
    <property type="project" value="InterPro"/>
</dbReference>
<dbReference type="Proteomes" id="UP000008143">
    <property type="component" value="Chromosome 8"/>
</dbReference>
<evidence type="ECO:0000256" key="1">
    <source>
        <dbReference type="SAM" id="MobiDB-lite"/>
    </source>
</evidence>
<dbReference type="GO" id="GO:0045892">
    <property type="term" value="P:negative regulation of DNA-templated transcription"/>
    <property type="evidence" value="ECO:0007669"/>
    <property type="project" value="InterPro"/>
</dbReference>
<evidence type="ECO:0000313" key="5">
    <source>
        <dbReference type="Xenbase" id="XB-GENE-29077963"/>
    </source>
</evidence>
<dbReference type="RefSeq" id="XP_012824983.1">
    <property type="nucleotide sequence ID" value="XM_012969529.3"/>
</dbReference>
<evidence type="ECO:0000313" key="3">
    <source>
        <dbReference type="RefSeq" id="XP_012824983.1"/>
    </source>
</evidence>
<dbReference type="Xenbase" id="XB-GENE-29077963">
    <property type="gene designation" value="LOC100485719"/>
</dbReference>